<keyword evidence="6" id="KW-0249">Electron transport</keyword>
<keyword evidence="10" id="KW-0812">Transmembrane</keyword>
<evidence type="ECO:0000313" key="14">
    <source>
        <dbReference type="Proteomes" id="UP000289340"/>
    </source>
</evidence>
<dbReference type="InterPro" id="IPR012675">
    <property type="entry name" value="Beta-grasp_dom_sf"/>
</dbReference>
<reference evidence="13 14" key="1">
    <citation type="submission" date="2018-09" db="EMBL/GenBank/DDBJ databases">
        <title>A high-quality reference genome of wild soybean provides a powerful tool to mine soybean genomes.</title>
        <authorList>
            <person name="Xie M."/>
            <person name="Chung C.Y.L."/>
            <person name="Li M.-W."/>
            <person name="Wong F.-L."/>
            <person name="Chan T.-F."/>
            <person name="Lam H.-M."/>
        </authorList>
    </citation>
    <scope>NUCLEOTIDE SEQUENCE [LARGE SCALE GENOMIC DNA]</scope>
    <source>
        <strain evidence="14">cv. W05</strain>
        <tissue evidence="13">Hypocotyl of etiolated seedlings</tissue>
    </source>
</reference>
<comment type="caution">
    <text evidence="13">The sequence shown here is derived from an EMBL/GenBank/DDBJ whole genome shotgun (WGS) entry which is preliminary data.</text>
</comment>
<keyword evidence="14" id="KW-1185">Reference proteome</keyword>
<evidence type="ECO:0000256" key="10">
    <source>
        <dbReference type="SAM" id="Phobius"/>
    </source>
</evidence>
<evidence type="ECO:0000256" key="5">
    <source>
        <dbReference type="ARBA" id="ARBA00022723"/>
    </source>
</evidence>
<dbReference type="InterPro" id="IPR036010">
    <property type="entry name" value="2Fe-2S_ferredoxin-like_sf"/>
</dbReference>
<keyword evidence="10" id="KW-0472">Membrane</keyword>
<protein>
    <submittedName>
        <fullName evidence="13">Ferredoxin C 2, chloroplastic isoform C</fullName>
    </submittedName>
</protein>
<dbReference type="InterPro" id="IPR001041">
    <property type="entry name" value="2Fe-2S_ferredoxin-type"/>
</dbReference>
<dbReference type="PANTHER" id="PTHR43112:SF10">
    <property type="entry name" value="FERREDOXIN C 2, CHLOROPLASTIC"/>
    <property type="match status" value="1"/>
</dbReference>
<gene>
    <name evidence="13" type="ORF">D0Y65_011979</name>
</gene>
<comment type="similarity">
    <text evidence="2">Belongs to the 2Fe2S plant-type ferredoxin family.</text>
</comment>
<evidence type="ECO:0000256" key="7">
    <source>
        <dbReference type="ARBA" id="ARBA00023004"/>
    </source>
</evidence>
<evidence type="ECO:0000256" key="3">
    <source>
        <dbReference type="ARBA" id="ARBA00022448"/>
    </source>
</evidence>
<sequence>MRTHVLFLTSLSLSRHCVSVCAKKKKMALPLLRIPGMPLTNQHQSFPSNTRRKATTAKAELGTAVARTGGAGYQSPSVDVPTHKVTVHDRQRGIVHEFVVPEDQYILHTAEAQNITLPFACRHGCCTSCAVRIKKGQIRQPEALGISAELRDKARLTYLYSMLMILLITCLNWVMHFFVWASRPLMLKWKLKMKMSV</sequence>
<proteinExistence type="inferred from homology"/>
<evidence type="ECO:0000256" key="8">
    <source>
        <dbReference type="ARBA" id="ARBA00023014"/>
    </source>
</evidence>
<organism evidence="13 14">
    <name type="scientific">Glycine soja</name>
    <name type="common">Wild soybean</name>
    <dbReference type="NCBI Taxonomy" id="3848"/>
    <lineage>
        <taxon>Eukaryota</taxon>
        <taxon>Viridiplantae</taxon>
        <taxon>Streptophyta</taxon>
        <taxon>Embryophyta</taxon>
        <taxon>Tracheophyta</taxon>
        <taxon>Spermatophyta</taxon>
        <taxon>Magnoliopsida</taxon>
        <taxon>eudicotyledons</taxon>
        <taxon>Gunneridae</taxon>
        <taxon>Pentapetalae</taxon>
        <taxon>rosids</taxon>
        <taxon>fabids</taxon>
        <taxon>Fabales</taxon>
        <taxon>Fabaceae</taxon>
        <taxon>Papilionoideae</taxon>
        <taxon>50 kb inversion clade</taxon>
        <taxon>NPAAA clade</taxon>
        <taxon>indigoferoid/millettioid clade</taxon>
        <taxon>Phaseoleae</taxon>
        <taxon>Glycine</taxon>
        <taxon>Glycine subgen. Soja</taxon>
    </lineage>
</organism>
<feature type="signal peptide" evidence="11">
    <location>
        <begin position="1"/>
        <end position="22"/>
    </location>
</feature>
<dbReference type="PANTHER" id="PTHR43112">
    <property type="entry name" value="FERREDOXIN"/>
    <property type="match status" value="1"/>
</dbReference>
<evidence type="ECO:0000256" key="9">
    <source>
        <dbReference type="ARBA" id="ARBA00034078"/>
    </source>
</evidence>
<dbReference type="GO" id="GO:0046872">
    <property type="term" value="F:metal ion binding"/>
    <property type="evidence" value="ECO:0007669"/>
    <property type="project" value="UniProtKB-KW"/>
</dbReference>
<dbReference type="GO" id="GO:0051537">
    <property type="term" value="F:2 iron, 2 sulfur cluster binding"/>
    <property type="evidence" value="ECO:0007669"/>
    <property type="project" value="UniProtKB-KW"/>
</dbReference>
<dbReference type="Pfam" id="PF00111">
    <property type="entry name" value="Fer2"/>
    <property type="match status" value="1"/>
</dbReference>
<feature type="domain" description="2Fe-2S ferredoxin-type" evidence="12">
    <location>
        <begin position="95"/>
        <end position="152"/>
    </location>
</feature>
<keyword evidence="11" id="KW-0732">Signal</keyword>
<dbReference type="GO" id="GO:0009507">
    <property type="term" value="C:chloroplast"/>
    <property type="evidence" value="ECO:0007669"/>
    <property type="project" value="UniProtKB-SubCell"/>
</dbReference>
<accession>A0A445KM52</accession>
<comment type="subcellular location">
    <subcellularLocation>
        <location evidence="1">Plastid</location>
        <location evidence="1">Chloroplast</location>
    </subcellularLocation>
</comment>
<evidence type="ECO:0000256" key="11">
    <source>
        <dbReference type="SAM" id="SignalP"/>
    </source>
</evidence>
<dbReference type="SUPFAM" id="SSF54292">
    <property type="entry name" value="2Fe-2S ferredoxin-like"/>
    <property type="match status" value="1"/>
</dbReference>
<evidence type="ECO:0000313" key="13">
    <source>
        <dbReference type="EMBL" id="RZC11992.1"/>
    </source>
</evidence>
<dbReference type="CDD" id="cd00207">
    <property type="entry name" value="fer2"/>
    <property type="match status" value="1"/>
</dbReference>
<keyword evidence="7" id="KW-0408">Iron</keyword>
<keyword evidence="3" id="KW-0813">Transport</keyword>
<feature type="chain" id="PRO_5019236886" evidence="11">
    <location>
        <begin position="23"/>
        <end position="197"/>
    </location>
</feature>
<keyword evidence="4" id="KW-0001">2Fe-2S</keyword>
<evidence type="ECO:0000256" key="6">
    <source>
        <dbReference type="ARBA" id="ARBA00022982"/>
    </source>
</evidence>
<dbReference type="Proteomes" id="UP000289340">
    <property type="component" value="Chromosome 5"/>
</dbReference>
<feature type="transmembrane region" description="Helical" evidence="10">
    <location>
        <begin position="158"/>
        <end position="181"/>
    </location>
</feature>
<keyword evidence="10" id="KW-1133">Transmembrane helix</keyword>
<evidence type="ECO:0000256" key="1">
    <source>
        <dbReference type="ARBA" id="ARBA00004229"/>
    </source>
</evidence>
<evidence type="ECO:0000256" key="4">
    <source>
        <dbReference type="ARBA" id="ARBA00022714"/>
    </source>
</evidence>
<dbReference type="Gene3D" id="3.10.20.30">
    <property type="match status" value="1"/>
</dbReference>
<keyword evidence="8" id="KW-0411">Iron-sulfur</keyword>
<dbReference type="AlphaFoldDB" id="A0A445KM52"/>
<keyword evidence="5" id="KW-0479">Metal-binding</keyword>
<comment type="cofactor">
    <cofactor evidence="9">
        <name>[2Fe-2S] cluster</name>
        <dbReference type="ChEBI" id="CHEBI:190135"/>
    </cofactor>
</comment>
<dbReference type="EMBL" id="QZWG01000005">
    <property type="protein sequence ID" value="RZC11992.1"/>
    <property type="molecule type" value="Genomic_DNA"/>
</dbReference>
<evidence type="ECO:0000256" key="2">
    <source>
        <dbReference type="ARBA" id="ARBA00007874"/>
    </source>
</evidence>
<evidence type="ECO:0000259" key="12">
    <source>
        <dbReference type="Pfam" id="PF00111"/>
    </source>
</evidence>
<name>A0A445KM52_GLYSO</name>